<protein>
    <recommendedName>
        <fullName evidence="5">Lipoxygenase domain-containing protein</fullName>
    </recommendedName>
</protein>
<dbReference type="Pfam" id="PF00305">
    <property type="entry name" value="Lipoxygenase"/>
    <property type="match status" value="1"/>
</dbReference>
<feature type="signal peptide" evidence="4">
    <location>
        <begin position="1"/>
        <end position="21"/>
    </location>
</feature>
<organism evidence="6 7">
    <name type="scientific">Peronospora belbahrii</name>
    <dbReference type="NCBI Taxonomy" id="622444"/>
    <lineage>
        <taxon>Eukaryota</taxon>
        <taxon>Sar</taxon>
        <taxon>Stramenopiles</taxon>
        <taxon>Oomycota</taxon>
        <taxon>Peronosporomycetes</taxon>
        <taxon>Peronosporales</taxon>
        <taxon>Peronosporaceae</taxon>
        <taxon>Peronospora</taxon>
    </lineage>
</organism>
<name>A0ABN8D1T0_9STRA</name>
<feature type="domain" description="Lipoxygenase" evidence="5">
    <location>
        <begin position="181"/>
        <end position="565"/>
    </location>
</feature>
<evidence type="ECO:0000313" key="6">
    <source>
        <dbReference type="EMBL" id="CAH0519350.1"/>
    </source>
</evidence>
<evidence type="ECO:0000256" key="2">
    <source>
        <dbReference type="ARBA" id="ARBA00022964"/>
    </source>
</evidence>
<dbReference type="SUPFAM" id="SSF48484">
    <property type="entry name" value="Lipoxigenase"/>
    <property type="match status" value="1"/>
</dbReference>
<keyword evidence="1" id="KW-0479">Metal-binding</keyword>
<sequence length="565" mass="63055">MPDIFTVLTCAYALICPSTLAALSIPLANDLLRKEKVIEVSNNIHNVDRQYLVGTTLYPQNPGPTEKNSSLYSSILASQVGALSAFENQNQSIIENTLRSLGPYKSLESFKAAYDALQSAELINIPQAFDNSDKNFGAIRLGIRGYNLKLVNLNEWSEPLNCLSDSLVREVCCESTINTAILNHKVFVQDFSTMGQYTDSNTTKSKYAPNVVGFFCNNIETGVLLPLAIKIVDSGLTYTKEDSAGEWQLAKMALDATELNYLQIIHFVEVHVVSIPIQIELMRSMAETHPIYALLNYHFFGNIGLEFLSVLVLFSVDSPFDRSVAFGASGSVRAAYDELQKLSITDDFPSDIAKNGLEYLPNHRYVKHGATYYSIIKTFVTKYIKAYYDSEDAIQSDMELQTWAVRASIVWGVNDFPLAFKGYEDLIKLVTNLVFRNAVKHHFMNGRVTWHSQAAPFSTPALYNTPLPTRKGVKVDPFDYVITSDLFPALSAVAAQFYRPIPLAQSVLSAYTTPPFSSETILKGAIAQFHQSMVTLENTLNSAKPKGNYLDMYVKPSFMPWFSYI</sequence>
<dbReference type="PROSITE" id="PS51393">
    <property type="entry name" value="LIPOXYGENASE_3"/>
    <property type="match status" value="1"/>
</dbReference>
<dbReference type="PANTHER" id="PTHR11771">
    <property type="entry name" value="LIPOXYGENASE"/>
    <property type="match status" value="1"/>
</dbReference>
<keyword evidence="2" id="KW-0223">Dioxygenase</keyword>
<keyword evidence="4" id="KW-0732">Signal</keyword>
<dbReference type="EMBL" id="CAKLCB010000293">
    <property type="protein sequence ID" value="CAH0519350.1"/>
    <property type="molecule type" value="Genomic_DNA"/>
</dbReference>
<reference evidence="6 7" key="1">
    <citation type="submission" date="2021-11" db="EMBL/GenBank/DDBJ databases">
        <authorList>
            <person name="Islam A."/>
            <person name="Islam S."/>
            <person name="Flora M.S."/>
            <person name="Rahman M."/>
            <person name="Ziaur R.M."/>
            <person name="Epstein J.H."/>
            <person name="Hassan M."/>
            <person name="Klassen M."/>
            <person name="Woodard K."/>
            <person name="Webb A."/>
            <person name="Webby R.J."/>
            <person name="El Zowalaty M.E."/>
        </authorList>
    </citation>
    <scope>NUCLEOTIDE SEQUENCE [LARGE SCALE GENOMIC DNA]</scope>
    <source>
        <strain evidence="6">Pbs1</strain>
    </source>
</reference>
<proteinExistence type="predicted"/>
<evidence type="ECO:0000313" key="7">
    <source>
        <dbReference type="Proteomes" id="UP001158986"/>
    </source>
</evidence>
<gene>
    <name evidence="6" type="ORF">PBS001_LOCUS5880</name>
</gene>
<evidence type="ECO:0000256" key="4">
    <source>
        <dbReference type="SAM" id="SignalP"/>
    </source>
</evidence>
<dbReference type="Gene3D" id="1.20.245.10">
    <property type="entry name" value="Lipoxygenase-1, Domain 5"/>
    <property type="match status" value="1"/>
</dbReference>
<keyword evidence="7" id="KW-1185">Reference proteome</keyword>
<evidence type="ECO:0000256" key="3">
    <source>
        <dbReference type="ARBA" id="ARBA00023002"/>
    </source>
</evidence>
<dbReference type="InterPro" id="IPR013819">
    <property type="entry name" value="LipOase_C"/>
</dbReference>
<keyword evidence="3" id="KW-0560">Oxidoreductase</keyword>
<accession>A0ABN8D1T0</accession>
<evidence type="ECO:0000259" key="5">
    <source>
        <dbReference type="PROSITE" id="PS51393"/>
    </source>
</evidence>
<feature type="chain" id="PRO_5046766092" description="Lipoxygenase domain-containing protein" evidence="4">
    <location>
        <begin position="22"/>
        <end position="565"/>
    </location>
</feature>
<comment type="caution">
    <text evidence="6">The sequence shown here is derived from an EMBL/GenBank/DDBJ whole genome shotgun (WGS) entry which is preliminary data.</text>
</comment>
<dbReference type="InterPro" id="IPR036226">
    <property type="entry name" value="LipOase_C_sf"/>
</dbReference>
<dbReference type="InterPro" id="IPR000907">
    <property type="entry name" value="LipOase"/>
</dbReference>
<dbReference type="Gene3D" id="3.10.450.60">
    <property type="match status" value="1"/>
</dbReference>
<dbReference type="Proteomes" id="UP001158986">
    <property type="component" value="Unassembled WGS sequence"/>
</dbReference>
<evidence type="ECO:0000256" key="1">
    <source>
        <dbReference type="ARBA" id="ARBA00022723"/>
    </source>
</evidence>